<feature type="signal peptide" evidence="1">
    <location>
        <begin position="1"/>
        <end position="19"/>
    </location>
</feature>
<evidence type="ECO:0000313" key="3">
    <source>
        <dbReference type="Proteomes" id="UP001499988"/>
    </source>
</evidence>
<protein>
    <recommendedName>
        <fullName evidence="4">Sensory transduction regulator</fullName>
    </recommendedName>
</protein>
<evidence type="ECO:0008006" key="4">
    <source>
        <dbReference type="Google" id="ProtNLM"/>
    </source>
</evidence>
<evidence type="ECO:0000256" key="1">
    <source>
        <dbReference type="SAM" id="SignalP"/>
    </source>
</evidence>
<comment type="caution">
    <text evidence="2">The sequence shown here is derived from an EMBL/GenBank/DDBJ whole genome shotgun (WGS) entry which is preliminary data.</text>
</comment>
<keyword evidence="1" id="KW-0732">Signal</keyword>
<accession>A0ABP9FIS2</accession>
<proteinExistence type="predicted"/>
<dbReference type="Proteomes" id="UP001499988">
    <property type="component" value="Unassembled WGS sequence"/>
</dbReference>
<gene>
    <name evidence="2" type="ORF">GCM10023333_32870</name>
</gene>
<organism evidence="2 3">
    <name type="scientific">Ferrimonas pelagia</name>
    <dbReference type="NCBI Taxonomy" id="1177826"/>
    <lineage>
        <taxon>Bacteria</taxon>
        <taxon>Pseudomonadati</taxon>
        <taxon>Pseudomonadota</taxon>
        <taxon>Gammaproteobacteria</taxon>
        <taxon>Alteromonadales</taxon>
        <taxon>Ferrimonadaceae</taxon>
        <taxon>Ferrimonas</taxon>
    </lineage>
</organism>
<dbReference type="EMBL" id="BAABJZ010000098">
    <property type="protein sequence ID" value="GAA4897017.1"/>
    <property type="molecule type" value="Genomic_DNA"/>
</dbReference>
<name>A0ABP9FIS2_9GAMM</name>
<dbReference type="RefSeq" id="WP_345336549.1">
    <property type="nucleotide sequence ID" value="NZ_BAABJZ010000098.1"/>
</dbReference>
<dbReference type="CDD" id="cd17511">
    <property type="entry name" value="YbjN_AmyR-like"/>
    <property type="match status" value="1"/>
</dbReference>
<dbReference type="Pfam" id="PF10722">
    <property type="entry name" value="YbjN"/>
    <property type="match status" value="1"/>
</dbReference>
<sequence>MYKKVLPVLALCSALPLRAAEPLLDASDPDRLVELLRAYGYAVVDADPQGDPMIVGRHRGTAYGVLFYSCEQGKNCREVLFSSSWQRGDSDIAVETINLWNQQTRFGKAYLDEVGDPSVEMAVNLYRGVSSDNLKDTMDWWFTVMKDFESTMEQLN</sequence>
<reference evidence="3" key="1">
    <citation type="journal article" date="2019" name="Int. J. Syst. Evol. Microbiol.">
        <title>The Global Catalogue of Microorganisms (GCM) 10K type strain sequencing project: providing services to taxonomists for standard genome sequencing and annotation.</title>
        <authorList>
            <consortium name="The Broad Institute Genomics Platform"/>
            <consortium name="The Broad Institute Genome Sequencing Center for Infectious Disease"/>
            <person name="Wu L."/>
            <person name="Ma J."/>
        </authorList>
    </citation>
    <scope>NUCLEOTIDE SEQUENCE [LARGE SCALE GENOMIC DNA]</scope>
    <source>
        <strain evidence="3">JCM 18401</strain>
    </source>
</reference>
<dbReference type="InterPro" id="IPR019660">
    <property type="entry name" value="Put_sensory_transdc_reg_YbjN"/>
</dbReference>
<keyword evidence="3" id="KW-1185">Reference proteome</keyword>
<evidence type="ECO:0000313" key="2">
    <source>
        <dbReference type="EMBL" id="GAA4897017.1"/>
    </source>
</evidence>
<feature type="chain" id="PRO_5045746289" description="Sensory transduction regulator" evidence="1">
    <location>
        <begin position="20"/>
        <end position="156"/>
    </location>
</feature>